<accession>A0AAD7D379</accession>
<evidence type="ECO:0000313" key="3">
    <source>
        <dbReference type="Proteomes" id="UP001221757"/>
    </source>
</evidence>
<sequence length="204" mass="22463">MLGPLGQRWGLHGDTDMQEREVGKLVLKVKGRKCAMRVCTMRIEGVYCGGPSGEEDMESAGRTRFSGRIVESARETESGSSRRSRSRSPQSAETEHLVHGSRDLRVGSPGEQLLNSKRRQAHKGQSTKLQETSYECGWREQLAFEMRGSVQEVQQARGAKMQGCEQSPWIFKAITGQLDLAIHPGLCWMDPGAADKGACVQSGI</sequence>
<name>A0AAD7D379_MYCRO</name>
<proteinExistence type="predicted"/>
<keyword evidence="3" id="KW-1185">Reference proteome</keyword>
<feature type="compositionally biased region" description="Basic and acidic residues" evidence="1">
    <location>
        <begin position="93"/>
        <end position="105"/>
    </location>
</feature>
<dbReference type="AlphaFoldDB" id="A0AAD7D379"/>
<feature type="region of interest" description="Disordered" evidence="1">
    <location>
        <begin position="49"/>
        <end position="109"/>
    </location>
</feature>
<protein>
    <submittedName>
        <fullName evidence="2">Uncharacterized protein</fullName>
    </submittedName>
</protein>
<dbReference type="Proteomes" id="UP001221757">
    <property type="component" value="Unassembled WGS sequence"/>
</dbReference>
<comment type="caution">
    <text evidence="2">The sequence shown here is derived from an EMBL/GenBank/DDBJ whole genome shotgun (WGS) entry which is preliminary data.</text>
</comment>
<organism evidence="2 3">
    <name type="scientific">Mycena rosella</name>
    <name type="common">Pink bonnet</name>
    <name type="synonym">Agaricus rosellus</name>
    <dbReference type="NCBI Taxonomy" id="1033263"/>
    <lineage>
        <taxon>Eukaryota</taxon>
        <taxon>Fungi</taxon>
        <taxon>Dikarya</taxon>
        <taxon>Basidiomycota</taxon>
        <taxon>Agaricomycotina</taxon>
        <taxon>Agaricomycetes</taxon>
        <taxon>Agaricomycetidae</taxon>
        <taxon>Agaricales</taxon>
        <taxon>Marasmiineae</taxon>
        <taxon>Mycenaceae</taxon>
        <taxon>Mycena</taxon>
    </lineage>
</organism>
<evidence type="ECO:0000256" key="1">
    <source>
        <dbReference type="SAM" id="MobiDB-lite"/>
    </source>
</evidence>
<reference evidence="2" key="1">
    <citation type="submission" date="2023-03" db="EMBL/GenBank/DDBJ databases">
        <title>Massive genome expansion in bonnet fungi (Mycena s.s.) driven by repeated elements and novel gene families across ecological guilds.</title>
        <authorList>
            <consortium name="Lawrence Berkeley National Laboratory"/>
            <person name="Harder C.B."/>
            <person name="Miyauchi S."/>
            <person name="Viragh M."/>
            <person name="Kuo A."/>
            <person name="Thoen E."/>
            <person name="Andreopoulos B."/>
            <person name="Lu D."/>
            <person name="Skrede I."/>
            <person name="Drula E."/>
            <person name="Henrissat B."/>
            <person name="Morin E."/>
            <person name="Kohler A."/>
            <person name="Barry K."/>
            <person name="LaButti K."/>
            <person name="Morin E."/>
            <person name="Salamov A."/>
            <person name="Lipzen A."/>
            <person name="Mereny Z."/>
            <person name="Hegedus B."/>
            <person name="Baldrian P."/>
            <person name="Stursova M."/>
            <person name="Weitz H."/>
            <person name="Taylor A."/>
            <person name="Grigoriev I.V."/>
            <person name="Nagy L.G."/>
            <person name="Martin F."/>
            <person name="Kauserud H."/>
        </authorList>
    </citation>
    <scope>NUCLEOTIDE SEQUENCE</scope>
    <source>
        <strain evidence="2">CBHHK067</strain>
    </source>
</reference>
<gene>
    <name evidence="2" type="ORF">B0H17DRAFT_1139800</name>
</gene>
<dbReference type="EMBL" id="JARKIE010000141">
    <property type="protein sequence ID" value="KAJ7677153.1"/>
    <property type="molecule type" value="Genomic_DNA"/>
</dbReference>
<evidence type="ECO:0000313" key="2">
    <source>
        <dbReference type="EMBL" id="KAJ7677153.1"/>
    </source>
</evidence>